<dbReference type="PANTHER" id="PTHR47425:SF2">
    <property type="entry name" value="FARB-RELATED"/>
    <property type="match status" value="1"/>
</dbReference>
<keyword evidence="1" id="KW-0539">Nucleus</keyword>
<sequence length="562" mass="63620">MPTGWSPKLYKTPDHPEVPTTREGQSEVIFSPLDDQSFPAPTRRRQPSIETQHDDFNRFSYTSPSQCSNFSHKEYNFIDIDQLLSLSPENTAILDCKGCLSLPDQNAMDEFVQHYFRRIHPLVPVLDEAEFWRSYVNPGTGRKVSLFVFQSMLFASCPLVCLTTLRRCGFRSRRDARKKLYNRAKLLFEMAAEKTCHANAQGAVLLSHYTSAEVPRAGSLWLTRAIENTIRINARPSLRPENVDESLKKRLWWSILLRDRSICIGLRRRPQITSSAFFGSKDLPKTEDFEEEMQNSRVYDYGTKQSLFMAFRQQCELAALLTDLSSLVFDTSQTRKPSLSFIDFQNLMSTIRTIKQSLSTWEESVHSAIPQSLTPESDDATATLIYLTVMYYHAARVDLAQYAALVLEENQFYAKDIYTNWIQDISNDLSEAIAGLTIVMEYFSVNNDADSLPLSVETSANKTSRLGYVGMPLVLAAIDLKLSPSREALKLRQKRLESVGLIIRHSETLYDVTDCVAPHVQVRSGSTTTELAGGICPLSKSIPFDIDVNGLQLIAWKVAICP</sequence>
<evidence type="ECO:0000256" key="1">
    <source>
        <dbReference type="ARBA" id="ARBA00023242"/>
    </source>
</evidence>
<feature type="domain" description="Xylanolytic transcriptional activator regulatory" evidence="3">
    <location>
        <begin position="113"/>
        <end position="361"/>
    </location>
</feature>
<dbReference type="GO" id="GO:0003677">
    <property type="term" value="F:DNA binding"/>
    <property type="evidence" value="ECO:0007669"/>
    <property type="project" value="InterPro"/>
</dbReference>
<dbReference type="GO" id="GO:0006351">
    <property type="term" value="P:DNA-templated transcription"/>
    <property type="evidence" value="ECO:0007669"/>
    <property type="project" value="InterPro"/>
</dbReference>
<dbReference type="PANTHER" id="PTHR47425">
    <property type="entry name" value="FARB-RELATED"/>
    <property type="match status" value="1"/>
</dbReference>
<evidence type="ECO:0000313" key="5">
    <source>
        <dbReference type="Proteomes" id="UP000191672"/>
    </source>
</evidence>
<dbReference type="InterPro" id="IPR007219">
    <property type="entry name" value="XnlR_reg_dom"/>
</dbReference>
<feature type="region of interest" description="Disordered" evidence="2">
    <location>
        <begin position="1"/>
        <end position="53"/>
    </location>
</feature>
<gene>
    <name evidence="4" type="ORF">PENANT_c021G09700</name>
</gene>
<proteinExistence type="predicted"/>
<evidence type="ECO:0000259" key="3">
    <source>
        <dbReference type="Pfam" id="PF04082"/>
    </source>
</evidence>
<dbReference type="CDD" id="cd12148">
    <property type="entry name" value="fungal_TF_MHR"/>
    <property type="match status" value="1"/>
</dbReference>
<dbReference type="STRING" id="416450.A0A1V6PZL3"/>
<name>A0A1V6PZL3_9EURO</name>
<dbReference type="EMBL" id="MDYN01000021">
    <property type="protein sequence ID" value="OQD82458.1"/>
    <property type="molecule type" value="Genomic_DNA"/>
</dbReference>
<dbReference type="InterPro" id="IPR052761">
    <property type="entry name" value="Fungal_Detox/Toxin_TFs"/>
</dbReference>
<comment type="caution">
    <text evidence="4">The sequence shown here is derived from an EMBL/GenBank/DDBJ whole genome shotgun (WGS) entry which is preliminary data.</text>
</comment>
<keyword evidence="5" id="KW-1185">Reference proteome</keyword>
<dbReference type="Proteomes" id="UP000191672">
    <property type="component" value="Unassembled WGS sequence"/>
</dbReference>
<dbReference type="AlphaFoldDB" id="A0A1V6PZL3"/>
<dbReference type="GO" id="GO:0008270">
    <property type="term" value="F:zinc ion binding"/>
    <property type="evidence" value="ECO:0007669"/>
    <property type="project" value="InterPro"/>
</dbReference>
<dbReference type="Pfam" id="PF04082">
    <property type="entry name" value="Fungal_trans"/>
    <property type="match status" value="1"/>
</dbReference>
<accession>A0A1V6PZL3</accession>
<reference evidence="5" key="1">
    <citation type="journal article" date="2017" name="Nat. Microbiol.">
        <title>Global analysis of biosynthetic gene clusters reveals vast potential of secondary metabolite production in Penicillium species.</title>
        <authorList>
            <person name="Nielsen J.C."/>
            <person name="Grijseels S."/>
            <person name="Prigent S."/>
            <person name="Ji B."/>
            <person name="Dainat J."/>
            <person name="Nielsen K.F."/>
            <person name="Frisvad J.C."/>
            <person name="Workman M."/>
            <person name="Nielsen J."/>
        </authorList>
    </citation>
    <scope>NUCLEOTIDE SEQUENCE [LARGE SCALE GENOMIC DNA]</scope>
    <source>
        <strain evidence="5">IBT 31811</strain>
    </source>
</reference>
<evidence type="ECO:0000256" key="2">
    <source>
        <dbReference type="SAM" id="MobiDB-lite"/>
    </source>
</evidence>
<protein>
    <recommendedName>
        <fullName evidence="3">Xylanolytic transcriptional activator regulatory domain-containing protein</fullName>
    </recommendedName>
</protein>
<evidence type="ECO:0000313" key="4">
    <source>
        <dbReference type="EMBL" id="OQD82458.1"/>
    </source>
</evidence>
<organism evidence="4 5">
    <name type="scientific">Penicillium antarcticum</name>
    <dbReference type="NCBI Taxonomy" id="416450"/>
    <lineage>
        <taxon>Eukaryota</taxon>
        <taxon>Fungi</taxon>
        <taxon>Dikarya</taxon>
        <taxon>Ascomycota</taxon>
        <taxon>Pezizomycotina</taxon>
        <taxon>Eurotiomycetes</taxon>
        <taxon>Eurotiomycetidae</taxon>
        <taxon>Eurotiales</taxon>
        <taxon>Aspergillaceae</taxon>
        <taxon>Penicillium</taxon>
    </lineage>
</organism>